<evidence type="ECO:0000313" key="3">
    <source>
        <dbReference type="EMBL" id="CAF4028200.1"/>
    </source>
</evidence>
<dbReference type="EMBL" id="CAJOBI010000657">
    <property type="protein sequence ID" value="CAF3837574.1"/>
    <property type="molecule type" value="Genomic_DNA"/>
</dbReference>
<dbReference type="EMBL" id="CAJOBG010038094">
    <property type="protein sequence ID" value="CAF4378380.1"/>
    <property type="molecule type" value="Genomic_DNA"/>
</dbReference>
<evidence type="ECO:0000313" key="5">
    <source>
        <dbReference type="Proteomes" id="UP000663842"/>
    </source>
</evidence>
<evidence type="ECO:0000313" key="2">
    <source>
        <dbReference type="EMBL" id="CAF3837574.1"/>
    </source>
</evidence>
<evidence type="ECO:0008006" key="7">
    <source>
        <dbReference type="Google" id="ProtNLM"/>
    </source>
</evidence>
<comment type="caution">
    <text evidence="3">The sequence shown here is derived from an EMBL/GenBank/DDBJ whole genome shotgun (WGS) entry which is preliminary data.</text>
</comment>
<dbReference type="EMBL" id="CAJNOV010018065">
    <property type="protein sequence ID" value="CAF1616209.1"/>
    <property type="molecule type" value="Genomic_DNA"/>
</dbReference>
<dbReference type="Proteomes" id="UP000663855">
    <property type="component" value="Unassembled WGS sequence"/>
</dbReference>
<organism evidence="3 5">
    <name type="scientific">Rotaria magnacalcarata</name>
    <dbReference type="NCBI Taxonomy" id="392030"/>
    <lineage>
        <taxon>Eukaryota</taxon>
        <taxon>Metazoa</taxon>
        <taxon>Spiralia</taxon>
        <taxon>Gnathifera</taxon>
        <taxon>Rotifera</taxon>
        <taxon>Eurotatoria</taxon>
        <taxon>Bdelloidea</taxon>
        <taxon>Philodinida</taxon>
        <taxon>Philodinidae</taxon>
        <taxon>Rotaria</taxon>
    </lineage>
</organism>
<dbReference type="Proteomes" id="UP000663842">
    <property type="component" value="Unassembled WGS sequence"/>
</dbReference>
<dbReference type="Proteomes" id="UP000663866">
    <property type="component" value="Unassembled WGS sequence"/>
</dbReference>
<name>A0A819QFW7_9BILA</name>
<dbReference type="AlphaFoldDB" id="A0A819QFW7"/>
<dbReference type="Proteomes" id="UP000676336">
    <property type="component" value="Unassembled WGS sequence"/>
</dbReference>
<dbReference type="EMBL" id="CAJOBF010002351">
    <property type="protein sequence ID" value="CAF4028200.1"/>
    <property type="molecule type" value="Genomic_DNA"/>
</dbReference>
<keyword evidence="6" id="KW-1185">Reference proteome</keyword>
<accession>A0A819QFW7</accession>
<gene>
    <name evidence="1" type="ORF">CJN711_LOCUS37241</name>
    <name evidence="4" type="ORF">OVN521_LOCUS33663</name>
    <name evidence="2" type="ORF">SMN809_LOCUS3243</name>
    <name evidence="3" type="ORF">UXM345_LOCUS17814</name>
</gene>
<evidence type="ECO:0000313" key="4">
    <source>
        <dbReference type="EMBL" id="CAF4378380.1"/>
    </source>
</evidence>
<protein>
    <recommendedName>
        <fullName evidence="7">Reverse transcriptase domain-containing protein</fullName>
    </recommendedName>
</protein>
<evidence type="ECO:0000313" key="1">
    <source>
        <dbReference type="EMBL" id="CAF1616209.1"/>
    </source>
</evidence>
<evidence type="ECO:0000313" key="6">
    <source>
        <dbReference type="Proteomes" id="UP000663866"/>
    </source>
</evidence>
<proteinExistence type="predicted"/>
<sequence length="207" mass="24208">MRDFTRKCRIEAMTLYQDVITRECELITNEINEIINDFSKQNDEDETSGLEAYNKKSNEYTDKTDPLADLIQRTNKYLLDLRLIKWITQKQYEHLSHKPDTPLRPIVSGRKHPAIQISKFLDELLQPLFNQMASKTTVTSGFELVKYVRELFKINLRQDTLFCTVDVTDVYTMVPQLEGVLSLKKMLDYLKLKQIGGLKIETIIRLS</sequence>
<reference evidence="3" key="1">
    <citation type="submission" date="2021-02" db="EMBL/GenBank/DDBJ databases">
        <authorList>
            <person name="Nowell W R."/>
        </authorList>
    </citation>
    <scope>NUCLEOTIDE SEQUENCE</scope>
</reference>